<dbReference type="InterPro" id="IPR051539">
    <property type="entry name" value="T4SS-coupling_protein"/>
</dbReference>
<dbReference type="PANTHER" id="PTHR37937:SF1">
    <property type="entry name" value="CONJUGATIVE TRANSFER: DNA TRANSPORT"/>
    <property type="match status" value="1"/>
</dbReference>
<evidence type="ECO:0000313" key="9">
    <source>
        <dbReference type="EMBL" id="GET06228.1"/>
    </source>
</evidence>
<dbReference type="Gene3D" id="3.40.50.300">
    <property type="entry name" value="P-loop containing nucleotide triphosphate hydrolases"/>
    <property type="match status" value="1"/>
</dbReference>
<reference evidence="9" key="1">
    <citation type="submission" date="2019-10" db="EMBL/GenBank/DDBJ databases">
        <title>Lactobacillus agilis SY212 Whole Genome Sequencing Project.</title>
        <authorList>
            <person name="Suzuki S."/>
            <person name="Endo A."/>
            <person name="Maeno S."/>
            <person name="Shiwa Y."/>
            <person name="Matsutani M."/>
            <person name="Kajikawa A."/>
        </authorList>
    </citation>
    <scope>NUCLEOTIDE SEQUENCE</scope>
    <source>
        <strain evidence="9">SY212</strain>
    </source>
</reference>
<keyword evidence="5 7" id="KW-1133">Transmembrane helix</keyword>
<sequence>MSMLDELKTLVKGKPTADLLHQGQMEYKVYDHTYRDIYSLDIVEEPKGKVLVDIFTWLIMSLVFMALVIFIPLLIDLALLHIGYFSILKILFFRNFGAFTRLLIFLSLMYLLYTLVKTLLTKYFWSQNVDKDTELLKKYREIDSRIQQPEELSENFDIFPDAGAHSKNTAVTAVLGHMMLTNDGLNQVKMLSRADGKNDVDEYGNLINKNIPFIDEHGDYIYESKPMIDEEFGDKLFDSSFIPRATETTPNKNFIQSVLRRRYNPSKLLYNPHNKFGKPKFKTVAEYINHDWYIPDYEVQRPAGMYFVDTEPANTMILAMTRAGKGQTIIEPTIDMWMRSDYKRNIVANDPKGELYLKFYYVARKRGYRVIAFNLMNESRTNIYNPLGYAVDAARRGNNQATEEYVKTIGDVFFPPDKSDDPMWPNAANATFQRSALGLIDLYMEEEREIRIKAESQGWSVSRLNQTLDELWGHVTLYNVYQMMTQLASIKSTDTDLIRISENDTSDEKDYLTLFFDATRMLPTNALRTSIHNQDDSLRAMAQSDKTIASVYGISLTAIKFFADEKISRLTSGRPSQNFDIVGLSFPRRFELHLDNIFVKGKSLRGARFKWSAFEDVAFKKSLGKEFEYENNIDAHGWVQYVTKGIMKSDVSYFKLELFEQATRLPLYTFYFKFTKSYQRSLDGSSFVIDPVSHDKVVLGGELVELRKKHIATQIDLGTVPVYQEIASYIKSNGGAILDQRLAGKRNRILVRYQLHDGSNYGLYFDSKTGKAIAKVKYTSVLKPGNTTLKRSRVSLLENISDDDINRMTEAERAVYKKLGERTEYDVRLFDQVDVHWVEEPAYICFITPPHLMSYNKIALILLNQMFNMQVDKSYLTLKSQKPLYETMYMLDEVGNLQSDGTGIPFLQTKESIGLAQGQYYTLILQTLQQLQDIYGDSIDKILEGNTSNILYIKSTDDSMLERLEGLSGTIHRLQYSSRTINRSQQPLLANVRDDIAVNQDFKEEPVISKNTMLLIPKANMMVFGKGNPVWNGNQLSMPYSYQLLGNNKLMDFENPVDYTLQTVPTTANTMDFDILNNQPNFIYYVKKRVDQAKIASKVRKLYKQRHSINGRPLSESDLSRMDPEQLSKDLMRAINEQLAFDKLKTQLDSRRTSEFTDDMEAVDVDSLNDSDLTELLNTVPNATVIAAQAEQDKKVDDFKKIRYAHVFSRADLKNAGPGSNVYNILSDALEQCQLNGNVPNGFVYSKDDVIGANGEIFAKRANSANEINGKKIPSNNIETDGDLAYMITEHMINYLISLDSWDDTLGEAFCGAVNTAWHYVND</sequence>
<evidence type="ECO:0000256" key="1">
    <source>
        <dbReference type="ARBA" id="ARBA00004651"/>
    </source>
</evidence>
<feature type="transmembrane region" description="Helical" evidence="7">
    <location>
        <begin position="54"/>
        <end position="79"/>
    </location>
</feature>
<evidence type="ECO:0000256" key="6">
    <source>
        <dbReference type="ARBA" id="ARBA00023136"/>
    </source>
</evidence>
<dbReference type="InterPro" id="IPR027417">
    <property type="entry name" value="P-loop_NTPase"/>
</dbReference>
<keyword evidence="3" id="KW-1003">Cell membrane</keyword>
<keyword evidence="4 7" id="KW-0812">Transmembrane</keyword>
<evidence type="ECO:0000256" key="2">
    <source>
        <dbReference type="ARBA" id="ARBA00008806"/>
    </source>
</evidence>
<evidence type="ECO:0000256" key="5">
    <source>
        <dbReference type="ARBA" id="ARBA00022989"/>
    </source>
</evidence>
<dbReference type="Pfam" id="PF02534">
    <property type="entry name" value="T4SS-DNA_transf"/>
    <property type="match status" value="1"/>
</dbReference>
<name>A0A6F9XM24_9LACO</name>
<comment type="subcellular location">
    <subcellularLocation>
        <location evidence="1">Cell membrane</location>
        <topology evidence="1">Multi-pass membrane protein</topology>
    </subcellularLocation>
</comment>
<organism evidence="9">
    <name type="scientific">Ligilactobacillus agilis</name>
    <dbReference type="NCBI Taxonomy" id="1601"/>
    <lineage>
        <taxon>Bacteria</taxon>
        <taxon>Bacillati</taxon>
        <taxon>Bacillota</taxon>
        <taxon>Bacilli</taxon>
        <taxon>Lactobacillales</taxon>
        <taxon>Lactobacillaceae</taxon>
        <taxon>Ligilactobacillus</taxon>
    </lineage>
</organism>
<evidence type="ECO:0000259" key="8">
    <source>
        <dbReference type="Pfam" id="PF12696"/>
    </source>
</evidence>
<evidence type="ECO:0000256" key="4">
    <source>
        <dbReference type="ARBA" id="ARBA00022692"/>
    </source>
</evidence>
<gene>
    <name evidence="9" type="ORF">SY212_12580</name>
</gene>
<evidence type="ECO:0000256" key="3">
    <source>
        <dbReference type="ARBA" id="ARBA00022475"/>
    </source>
</evidence>
<dbReference type="SUPFAM" id="SSF52540">
    <property type="entry name" value="P-loop containing nucleoside triphosphate hydrolases"/>
    <property type="match status" value="1"/>
</dbReference>
<keyword evidence="6 7" id="KW-0472">Membrane</keyword>
<accession>A0A6F9XM24</accession>
<dbReference type="GO" id="GO:0005886">
    <property type="term" value="C:plasma membrane"/>
    <property type="evidence" value="ECO:0007669"/>
    <property type="project" value="UniProtKB-SubCell"/>
</dbReference>
<dbReference type="InterPro" id="IPR003688">
    <property type="entry name" value="TraG/VirD4"/>
</dbReference>
<dbReference type="CDD" id="cd01127">
    <property type="entry name" value="TrwB_TraG_TraD_VirD4"/>
    <property type="match status" value="2"/>
</dbReference>
<dbReference type="EMBL" id="BLAM01000126">
    <property type="protein sequence ID" value="GET06228.1"/>
    <property type="molecule type" value="Genomic_DNA"/>
</dbReference>
<comment type="similarity">
    <text evidence="2">Belongs to the VirD4/TraG family.</text>
</comment>
<dbReference type="Pfam" id="PF12696">
    <property type="entry name" value="TraG-D_C"/>
    <property type="match status" value="1"/>
</dbReference>
<dbReference type="Proteomes" id="UP000494265">
    <property type="component" value="Unassembled WGS sequence"/>
</dbReference>
<comment type="caution">
    <text evidence="9">The sequence shown here is derived from an EMBL/GenBank/DDBJ whole genome shotgun (WGS) entry which is preliminary data.</text>
</comment>
<protein>
    <recommendedName>
        <fullName evidence="8">TraD/TraG TraM recognition site domain-containing protein</fullName>
    </recommendedName>
</protein>
<proteinExistence type="inferred from homology"/>
<evidence type="ECO:0000256" key="7">
    <source>
        <dbReference type="SAM" id="Phobius"/>
    </source>
</evidence>
<feature type="transmembrane region" description="Helical" evidence="7">
    <location>
        <begin position="91"/>
        <end position="113"/>
    </location>
</feature>
<dbReference type="InterPro" id="IPR032689">
    <property type="entry name" value="TraG-D_C"/>
</dbReference>
<dbReference type="PANTHER" id="PTHR37937">
    <property type="entry name" value="CONJUGATIVE TRANSFER: DNA TRANSPORT"/>
    <property type="match status" value="1"/>
</dbReference>
<feature type="domain" description="TraD/TraG TraM recognition site" evidence="8">
    <location>
        <begin position="888"/>
        <end position="991"/>
    </location>
</feature>